<dbReference type="InterPro" id="IPR017034">
    <property type="entry name" value="Abi_system_AbiD/AbiF"/>
</dbReference>
<keyword evidence="2" id="KW-1185">Reference proteome</keyword>
<dbReference type="PIRSF" id="PIRSF034934">
    <property type="entry name" value="AbiF_AbiD"/>
    <property type="match status" value="1"/>
</dbReference>
<sequence>MNPLKPPCTFKEQIEILKSRNLIIIDENYAEMILSRVNYYRLSAYGLGLHENNQYKENITFEIIYRLYEFDVRFRYLFLEVIEIIEVMFRTKIAYQMANKYGSECYLNDSLFQVKKYHDKFIEEFALEKYHQRNAAFVKHHEDKYGGKMPIWVAVELFSFGMLSRFYGNMKVDDQWKVAEHFKTSPVFIRSWLKCLVEVRNICAHYGRIYNRILSSEPRLYNEHKYIKKDRAFAVIIVIKRLLNDDSFRKSFVLNLNTLIEEFEDTIDLSYIGFPTEWGKMLGEYIESK</sequence>
<dbReference type="EMBL" id="CP036259">
    <property type="protein sequence ID" value="QDR80247.1"/>
    <property type="molecule type" value="Genomic_DNA"/>
</dbReference>
<dbReference type="AlphaFoldDB" id="A0A517DSE8"/>
<dbReference type="Pfam" id="PF07751">
    <property type="entry name" value="Abi_2"/>
    <property type="match status" value="1"/>
</dbReference>
<protein>
    <submittedName>
        <fullName evidence="1">Abi-like protein</fullName>
    </submittedName>
</protein>
<gene>
    <name evidence="1" type="ORF">SPTER_15660</name>
</gene>
<proteinExistence type="predicted"/>
<accession>A0A517DSE8</accession>
<dbReference type="RefSeq" id="WP_170233195.1">
    <property type="nucleotide sequence ID" value="NZ_CP036259.1"/>
</dbReference>
<evidence type="ECO:0000313" key="1">
    <source>
        <dbReference type="EMBL" id="QDR80247.1"/>
    </source>
</evidence>
<organism evidence="1 2">
    <name type="scientific">Sporomusa termitida</name>
    <dbReference type="NCBI Taxonomy" id="2377"/>
    <lineage>
        <taxon>Bacteria</taxon>
        <taxon>Bacillati</taxon>
        <taxon>Bacillota</taxon>
        <taxon>Negativicutes</taxon>
        <taxon>Selenomonadales</taxon>
        <taxon>Sporomusaceae</taxon>
        <taxon>Sporomusa</taxon>
    </lineage>
</organism>
<reference evidence="1 2" key="1">
    <citation type="submission" date="2019-02" db="EMBL/GenBank/DDBJ databases">
        <title>Closed genome of Sporomusa termitida DSM 4440.</title>
        <authorList>
            <person name="Poehlein A."/>
            <person name="Daniel R."/>
        </authorList>
    </citation>
    <scope>NUCLEOTIDE SEQUENCE [LARGE SCALE GENOMIC DNA]</scope>
    <source>
        <strain evidence="1 2">DSM 4440</strain>
    </source>
</reference>
<evidence type="ECO:0000313" key="2">
    <source>
        <dbReference type="Proteomes" id="UP000320776"/>
    </source>
</evidence>
<dbReference type="InterPro" id="IPR011664">
    <property type="entry name" value="Abi_system_AbiD/AbiF-like"/>
</dbReference>
<name>A0A517DSE8_9FIRM</name>
<dbReference type="Proteomes" id="UP000320776">
    <property type="component" value="Chromosome"/>
</dbReference>
<dbReference type="KEGG" id="sted:SPTER_15660"/>